<accession>A0AAJ6GVE7</accession>
<keyword evidence="1" id="KW-0472">Membrane</keyword>
<dbReference type="NCBIfam" id="NF033580">
    <property type="entry name" value="transpos_IS5_3"/>
    <property type="match status" value="1"/>
</dbReference>
<evidence type="ECO:0000259" key="3">
    <source>
        <dbReference type="Pfam" id="PF13340"/>
    </source>
</evidence>
<evidence type="ECO:0000313" key="6">
    <source>
        <dbReference type="Proteomes" id="UP001228059"/>
    </source>
</evidence>
<dbReference type="InterPro" id="IPR025161">
    <property type="entry name" value="IS402-like_dom"/>
</dbReference>
<dbReference type="EMBL" id="CP127225">
    <property type="protein sequence ID" value="WIX07114.1"/>
    <property type="molecule type" value="Genomic_DNA"/>
</dbReference>
<keyword evidence="1" id="KW-1133">Transmembrane helix</keyword>
<sequence>MKPRKPYPTDISDEEWAFAAPYLTLMDVQAPQRKYELRAMFNALRWITRAGAPWRLLPNDFPPWEAVYQQTQRWLQAGCFEAMVSDLRSLLRVAHGKKGQPSAVIFDGRTLQSTCESGPRAGYDGYKRKKGSKVHMAVDTLGHLLAVQVTPANEQERAQVRSLAQEVQHVTGETVKIAFVDQGYTGEEPAQAAKEEGIELHVIKLQEAKKGFVLLPRRWVVERSFGWVNRFRRLARDYERLPETLAGLHFVVFTILMLGNAATLFQSS</sequence>
<evidence type="ECO:0000313" key="5">
    <source>
        <dbReference type="EMBL" id="WIX07114.1"/>
    </source>
</evidence>
<name>A0AAJ6GVE7_9XANT</name>
<dbReference type="InterPro" id="IPR002559">
    <property type="entry name" value="Transposase_11"/>
</dbReference>
<feature type="transmembrane region" description="Helical" evidence="1">
    <location>
        <begin position="245"/>
        <end position="265"/>
    </location>
</feature>
<gene>
    <name evidence="5" type="ORF">QN060_02920</name>
    <name evidence="4" type="ORF">QN060_11740</name>
</gene>
<dbReference type="GO" id="GO:0004803">
    <property type="term" value="F:transposase activity"/>
    <property type="evidence" value="ECO:0007669"/>
    <property type="project" value="InterPro"/>
</dbReference>
<evidence type="ECO:0000313" key="4">
    <source>
        <dbReference type="EMBL" id="WIX04995.1"/>
    </source>
</evidence>
<feature type="domain" description="Insertion element IS402-like" evidence="3">
    <location>
        <begin position="11"/>
        <end position="83"/>
    </location>
</feature>
<dbReference type="PANTHER" id="PTHR30007">
    <property type="entry name" value="PHP DOMAIN PROTEIN"/>
    <property type="match status" value="1"/>
</dbReference>
<dbReference type="Pfam" id="PF13340">
    <property type="entry name" value="DUF4096"/>
    <property type="match status" value="1"/>
</dbReference>
<dbReference type="AlphaFoldDB" id="A0AAJ6GVE7"/>
<organism evidence="5 6">
    <name type="scientific">Xanthomonas oryzae pv. leersiae</name>
    <dbReference type="NCBI Taxonomy" id="3112258"/>
    <lineage>
        <taxon>Bacteria</taxon>
        <taxon>Pseudomonadati</taxon>
        <taxon>Pseudomonadota</taxon>
        <taxon>Gammaproteobacteria</taxon>
        <taxon>Lysobacterales</taxon>
        <taxon>Lysobacteraceae</taxon>
        <taxon>Xanthomonas</taxon>
    </lineage>
</organism>
<evidence type="ECO:0000256" key="1">
    <source>
        <dbReference type="SAM" id="Phobius"/>
    </source>
</evidence>
<feature type="domain" description="Transposase IS4-like" evidence="2">
    <location>
        <begin position="100"/>
        <end position="252"/>
    </location>
</feature>
<reference evidence="5 6" key="1">
    <citation type="submission" date="2023-05" db="EMBL/GenBank/DDBJ databases">
        <title>Complete Genome Resource of Xanthomonas oryzae pv. leersiae Strain YNJC Isolated From Plateau Japonica Rice in Southwest China.</title>
        <authorList>
            <person name="Aa X."/>
            <person name="Mei L."/>
            <person name="Liu P."/>
            <person name="Yang Y."/>
            <person name="Tang C."/>
            <person name="Zhang F."/>
            <person name="Dong C."/>
            <person name="Wang B."/>
            <person name="Chen X."/>
            <person name="Dai L."/>
        </authorList>
    </citation>
    <scope>NUCLEOTIDE SEQUENCE [LARGE SCALE GENOMIC DNA]</scope>
    <source>
        <strain evidence="5 6">YNJC</strain>
    </source>
</reference>
<dbReference type="Proteomes" id="UP001228059">
    <property type="component" value="Chromosome"/>
</dbReference>
<keyword evidence="1" id="KW-0812">Transmembrane</keyword>
<dbReference type="RefSeq" id="WP_131082951.1">
    <property type="nucleotide sequence ID" value="NZ_CP127225.1"/>
</dbReference>
<dbReference type="GO" id="GO:0006313">
    <property type="term" value="P:DNA transposition"/>
    <property type="evidence" value="ECO:0007669"/>
    <property type="project" value="InterPro"/>
</dbReference>
<evidence type="ECO:0000259" key="2">
    <source>
        <dbReference type="Pfam" id="PF01609"/>
    </source>
</evidence>
<proteinExistence type="predicted"/>
<protein>
    <submittedName>
        <fullName evidence="5">IS5 family transposase</fullName>
    </submittedName>
</protein>
<dbReference type="EMBL" id="CP127225">
    <property type="protein sequence ID" value="WIX04995.1"/>
    <property type="molecule type" value="Genomic_DNA"/>
</dbReference>
<dbReference type="GO" id="GO:0003677">
    <property type="term" value="F:DNA binding"/>
    <property type="evidence" value="ECO:0007669"/>
    <property type="project" value="InterPro"/>
</dbReference>
<dbReference type="Pfam" id="PF01609">
    <property type="entry name" value="DDE_Tnp_1"/>
    <property type="match status" value="1"/>
</dbReference>
<dbReference type="PANTHER" id="PTHR30007:SF0">
    <property type="entry name" value="TRANSPOSASE"/>
    <property type="match status" value="1"/>
</dbReference>